<dbReference type="Pfam" id="PF08238">
    <property type="entry name" value="Sel1"/>
    <property type="match status" value="7"/>
</dbReference>
<dbReference type="STRING" id="215243.A0A0D2EGU4"/>
<evidence type="ECO:0000256" key="1">
    <source>
        <dbReference type="ARBA" id="ARBA00022737"/>
    </source>
</evidence>
<dbReference type="InterPro" id="IPR006597">
    <property type="entry name" value="Sel1-like"/>
</dbReference>
<dbReference type="RefSeq" id="XP_016267395.1">
    <property type="nucleotide sequence ID" value="XM_016403498.1"/>
</dbReference>
<feature type="compositionally biased region" description="Pro residues" evidence="2">
    <location>
        <begin position="566"/>
        <end position="580"/>
    </location>
</feature>
<sequence length="1134" mass="127127">MASNQYRQQWQQGPTQVQQPYQYDRRNDQRQWQENGRSQGTSYNQGYQQYNDYPQDRNGYDDGYGHVQQPPTNYGRNGHWQGQVQDQYQPSGFQDPPYYDNGNGYSQPPPPQRDPYPEQAPSSGRTYQYDERYRTNAPSRPQPEYHNHSSGGQRPSREARSGPSTPQKRQKTRERILAEPTSPKNLAWDNPFGAWPQKKKPVERQRHSSLDAELKGLSLNERPDSREARPNTSHGHRKRDEHRSNTSHGGRPSMERPMPPPMDHQMPPQEMRYHPQEPNPSRDRRPQDVSRPPPLQDYGVAQRQDSMDLNRPPHRSQENVPPSPRRVPRQDPRGPPPPNNREYAQTGPFGGMDRYGAPGEYGAHMNQLPPQDASRNEYLRDEGYAQDYVPSSRADESPVEPPPQPQQRQPVRPPRTEGFDPNSYRGVPNTAGPNKTRSQEMPNFDAIPTNANEKPEDHISTGQAPFDQQVYRKPTYQVPGSFPPPVDTADIIPSPPLKHNNNSSPLADFAFDLPPSRNTGSVDRPSPATYQNGYNDGPRPGPGGYEGTQRPQAQYPPRSASRNNMKPPPTGDLPPIPNNAPPYRSFSQDQYPARPHTSNAQRPPPQPDMVAPYDRSYSDQFRAPSAPVPNQYNQGYSPSPSQQQRQPYGQQQPTPRGMSQENYSGGPPPRKPSQDNYNPGPPRPSTSSAHPVPVRHYGDSSVNLNTNPDALPAHPEPVRGSGNGYQPQVQPAPPAMAQAQSAPVQKRDSATGRSDTPPVTLQELNSLRVEYSKNPANYAVGLKLAKKEVEAARVLADEGGAADAKQTQKNREKYIFDAHKLIKRLVAASYPDAMFYLADCHGQGLLGLPVDPKEAFHLYQSAAKLNHAQSAYRVAVCCELGSEEGGGTRRDPLKAIQWYKRAATLGDTPAMYKMGMIQLKGLLGQPKSPREAVSWLKRAAERADKDNPHALHELGLLYESASGNDSIIRDERYAFQLFQQAAELGYKYSQFRLGSAFEYGLLGCPIDARQSIAWYTRAAAQGEHQSELALSGWYLTGSEPLLVQSDTEAFLWARKAASSNLAKAEYAMGYFNEVGIGTGVDVEEAKRWYYRAASQNFPKARERLEELKRGQKMQKTRVSRSNVNRQSDGECVVM</sequence>
<feature type="compositionally biased region" description="Low complexity" evidence="2">
    <location>
        <begin position="631"/>
        <end position="657"/>
    </location>
</feature>
<dbReference type="InterPro" id="IPR051726">
    <property type="entry name" value="Chitin_Synth_Reg"/>
</dbReference>
<evidence type="ECO:0000313" key="4">
    <source>
        <dbReference type="Proteomes" id="UP000053342"/>
    </source>
</evidence>
<gene>
    <name evidence="3" type="ORF">PV06_02775</name>
</gene>
<feature type="compositionally biased region" description="Low complexity" evidence="2">
    <location>
        <begin position="8"/>
        <end position="22"/>
    </location>
</feature>
<dbReference type="AlphaFoldDB" id="A0A0D2EGU4"/>
<reference evidence="3 4" key="1">
    <citation type="submission" date="2015-01" db="EMBL/GenBank/DDBJ databases">
        <title>The Genome Sequence of Exophiala oligosperma CBS72588.</title>
        <authorList>
            <consortium name="The Broad Institute Genomics Platform"/>
            <person name="Cuomo C."/>
            <person name="de Hoog S."/>
            <person name="Gorbushina A."/>
            <person name="Stielow B."/>
            <person name="Teixiera M."/>
            <person name="Abouelleil A."/>
            <person name="Chapman S.B."/>
            <person name="Priest M."/>
            <person name="Young S.K."/>
            <person name="Wortman J."/>
            <person name="Nusbaum C."/>
            <person name="Birren B."/>
        </authorList>
    </citation>
    <scope>NUCLEOTIDE SEQUENCE [LARGE SCALE GENOMIC DNA]</scope>
    <source>
        <strain evidence="3 4">CBS 72588</strain>
    </source>
</reference>
<keyword evidence="1" id="KW-0677">Repeat</keyword>
<feature type="compositionally biased region" description="Polar residues" evidence="2">
    <location>
        <begin position="32"/>
        <end position="52"/>
    </location>
</feature>
<evidence type="ECO:0000313" key="3">
    <source>
        <dbReference type="EMBL" id="KIW47179.1"/>
    </source>
</evidence>
<feature type="compositionally biased region" description="Polar residues" evidence="2">
    <location>
        <begin position="751"/>
        <end position="761"/>
    </location>
</feature>
<dbReference type="Proteomes" id="UP000053342">
    <property type="component" value="Unassembled WGS sequence"/>
</dbReference>
<feature type="region of interest" description="Disordered" evidence="2">
    <location>
        <begin position="1109"/>
        <end position="1134"/>
    </location>
</feature>
<keyword evidence="4" id="KW-1185">Reference proteome</keyword>
<feature type="compositionally biased region" description="Low complexity" evidence="2">
    <location>
        <begin position="735"/>
        <end position="744"/>
    </location>
</feature>
<dbReference type="Gene3D" id="1.25.40.10">
    <property type="entry name" value="Tetratricopeptide repeat domain"/>
    <property type="match status" value="2"/>
</dbReference>
<feature type="compositionally biased region" description="Polar residues" evidence="2">
    <location>
        <begin position="585"/>
        <end position="601"/>
    </location>
</feature>
<evidence type="ECO:0000256" key="2">
    <source>
        <dbReference type="SAM" id="MobiDB-lite"/>
    </source>
</evidence>
<accession>A0A0D2EGU4</accession>
<dbReference type="OrthoDB" id="272077at2759"/>
<dbReference type="HOGENOM" id="CLU_000288_126_0_1"/>
<proteinExistence type="predicted"/>
<feature type="compositionally biased region" description="Polar residues" evidence="2">
    <location>
        <begin position="431"/>
        <end position="441"/>
    </location>
</feature>
<name>A0A0D2EGU4_9EURO</name>
<dbReference type="EMBL" id="KN847333">
    <property type="protein sequence ID" value="KIW47179.1"/>
    <property type="molecule type" value="Genomic_DNA"/>
</dbReference>
<feature type="compositionally biased region" description="Basic and acidic residues" evidence="2">
    <location>
        <begin position="54"/>
        <end position="64"/>
    </location>
</feature>
<protein>
    <submittedName>
        <fullName evidence="3">Uncharacterized protein</fullName>
    </submittedName>
</protein>
<dbReference type="VEuPathDB" id="FungiDB:PV06_02775"/>
<dbReference type="SMART" id="SM00671">
    <property type="entry name" value="SEL1"/>
    <property type="match status" value="7"/>
</dbReference>
<feature type="compositionally biased region" description="Basic and acidic residues" evidence="2">
    <location>
        <begin position="374"/>
        <end position="383"/>
    </location>
</feature>
<dbReference type="GeneID" id="27354849"/>
<feature type="compositionally biased region" description="Basic and acidic residues" evidence="2">
    <location>
        <begin position="271"/>
        <end position="288"/>
    </location>
</feature>
<feature type="compositionally biased region" description="Polar residues" evidence="2">
    <location>
        <begin position="69"/>
        <end position="92"/>
    </location>
</feature>
<dbReference type="PANTHER" id="PTHR46430">
    <property type="entry name" value="PROTEIN SKT5-RELATED"/>
    <property type="match status" value="1"/>
</dbReference>
<feature type="region of interest" description="Disordered" evidence="2">
    <location>
        <begin position="1"/>
        <end position="761"/>
    </location>
</feature>
<feature type="compositionally biased region" description="Basic and acidic residues" evidence="2">
    <location>
        <begin position="200"/>
        <end position="214"/>
    </location>
</feature>
<dbReference type="InterPro" id="IPR011990">
    <property type="entry name" value="TPR-like_helical_dom_sf"/>
</dbReference>
<dbReference type="PANTHER" id="PTHR46430:SF3">
    <property type="entry name" value="ACTIVATOR OF C KINASE PROTEIN 1"/>
    <property type="match status" value="1"/>
</dbReference>
<dbReference type="SUPFAM" id="SSF81901">
    <property type="entry name" value="HCP-like"/>
    <property type="match status" value="2"/>
</dbReference>
<organism evidence="3 4">
    <name type="scientific">Exophiala oligosperma</name>
    <dbReference type="NCBI Taxonomy" id="215243"/>
    <lineage>
        <taxon>Eukaryota</taxon>
        <taxon>Fungi</taxon>
        <taxon>Dikarya</taxon>
        <taxon>Ascomycota</taxon>
        <taxon>Pezizomycotina</taxon>
        <taxon>Eurotiomycetes</taxon>
        <taxon>Chaetothyriomycetidae</taxon>
        <taxon>Chaetothyriales</taxon>
        <taxon>Herpotrichiellaceae</taxon>
        <taxon>Exophiala</taxon>
    </lineage>
</organism>